<dbReference type="Proteomes" id="UP000297245">
    <property type="component" value="Unassembled WGS sequence"/>
</dbReference>
<protein>
    <recommendedName>
        <fullName evidence="4">CCHC-type domain-containing protein</fullName>
    </recommendedName>
</protein>
<evidence type="ECO:0000256" key="2">
    <source>
        <dbReference type="PROSITE-ProRule" id="PRU00047"/>
    </source>
</evidence>
<keyword evidence="2" id="KW-0479">Metal-binding</keyword>
<dbReference type="PANTHER" id="PTHR46242:SF1">
    <property type="entry name" value="ZINC FINGER CCHC DOMAIN-CONTAINING PROTEIN 9"/>
    <property type="match status" value="1"/>
</dbReference>
<evidence type="ECO:0000256" key="3">
    <source>
        <dbReference type="SAM" id="MobiDB-lite"/>
    </source>
</evidence>
<dbReference type="InterPro" id="IPR001878">
    <property type="entry name" value="Znf_CCHC"/>
</dbReference>
<organism evidence="5 6">
    <name type="scientific">Dendrothele bispora (strain CBS 962.96)</name>
    <dbReference type="NCBI Taxonomy" id="1314807"/>
    <lineage>
        <taxon>Eukaryota</taxon>
        <taxon>Fungi</taxon>
        <taxon>Dikarya</taxon>
        <taxon>Basidiomycota</taxon>
        <taxon>Agaricomycotina</taxon>
        <taxon>Agaricomycetes</taxon>
        <taxon>Agaricomycetidae</taxon>
        <taxon>Agaricales</taxon>
        <taxon>Agaricales incertae sedis</taxon>
        <taxon>Dendrothele</taxon>
    </lineage>
</organism>
<accession>A0A4S8MWD9</accession>
<dbReference type="OrthoDB" id="3863715at2759"/>
<proteinExistence type="predicted"/>
<dbReference type="SUPFAM" id="SSF57756">
    <property type="entry name" value="Retrovirus zinc finger-like domains"/>
    <property type="match status" value="2"/>
</dbReference>
<feature type="domain" description="CCHC-type" evidence="4">
    <location>
        <begin position="47"/>
        <end position="62"/>
    </location>
</feature>
<sequence>MDSTSNVKVVNGKGKQKKKFKTRDDRLSSSEKRRQKRVSEKQATTTCFACREKGHSARNCPKTGDGDQSKKVVGMCYRCGSTRHTLSRCKKPEDLSNPLPFASCFVCNGKGHLASACPQNRDKGVYPNGGCCKLCGETTHLAKDCDLRKKDTNILARVIGIDDNVGADEDDFHIIGRRKHQLDKDERRMEKSQRLKDVKVGAQSGIIKSFGKVPASLPKKVVYF</sequence>
<keyword evidence="2" id="KW-0863">Zinc-finger</keyword>
<name>A0A4S8MWD9_DENBC</name>
<dbReference type="PANTHER" id="PTHR46242">
    <property type="entry name" value="ZINC FINGER CCHC DOMAIN-CONTAINING PROTEIN 9 ZCCHC9"/>
    <property type="match status" value="1"/>
</dbReference>
<keyword evidence="2" id="KW-0862">Zinc</keyword>
<feature type="domain" description="CCHC-type" evidence="4">
    <location>
        <begin position="104"/>
        <end position="119"/>
    </location>
</feature>
<dbReference type="AlphaFoldDB" id="A0A4S8MWD9"/>
<reference evidence="5 6" key="1">
    <citation type="journal article" date="2019" name="Nat. Ecol. Evol.">
        <title>Megaphylogeny resolves global patterns of mushroom evolution.</title>
        <authorList>
            <person name="Varga T."/>
            <person name="Krizsan K."/>
            <person name="Foldi C."/>
            <person name="Dima B."/>
            <person name="Sanchez-Garcia M."/>
            <person name="Sanchez-Ramirez S."/>
            <person name="Szollosi G.J."/>
            <person name="Szarkandi J.G."/>
            <person name="Papp V."/>
            <person name="Albert L."/>
            <person name="Andreopoulos W."/>
            <person name="Angelini C."/>
            <person name="Antonin V."/>
            <person name="Barry K.W."/>
            <person name="Bougher N.L."/>
            <person name="Buchanan P."/>
            <person name="Buyck B."/>
            <person name="Bense V."/>
            <person name="Catcheside P."/>
            <person name="Chovatia M."/>
            <person name="Cooper J."/>
            <person name="Damon W."/>
            <person name="Desjardin D."/>
            <person name="Finy P."/>
            <person name="Geml J."/>
            <person name="Haridas S."/>
            <person name="Hughes K."/>
            <person name="Justo A."/>
            <person name="Karasinski D."/>
            <person name="Kautmanova I."/>
            <person name="Kiss B."/>
            <person name="Kocsube S."/>
            <person name="Kotiranta H."/>
            <person name="LaButti K.M."/>
            <person name="Lechner B.E."/>
            <person name="Liimatainen K."/>
            <person name="Lipzen A."/>
            <person name="Lukacs Z."/>
            <person name="Mihaltcheva S."/>
            <person name="Morgado L.N."/>
            <person name="Niskanen T."/>
            <person name="Noordeloos M.E."/>
            <person name="Ohm R.A."/>
            <person name="Ortiz-Santana B."/>
            <person name="Ovrebo C."/>
            <person name="Racz N."/>
            <person name="Riley R."/>
            <person name="Savchenko A."/>
            <person name="Shiryaev A."/>
            <person name="Soop K."/>
            <person name="Spirin V."/>
            <person name="Szebenyi C."/>
            <person name="Tomsovsky M."/>
            <person name="Tulloss R.E."/>
            <person name="Uehling J."/>
            <person name="Grigoriev I.V."/>
            <person name="Vagvolgyi C."/>
            <person name="Papp T."/>
            <person name="Martin F.M."/>
            <person name="Miettinen O."/>
            <person name="Hibbett D.S."/>
            <person name="Nagy L.G."/>
        </authorList>
    </citation>
    <scope>NUCLEOTIDE SEQUENCE [LARGE SCALE GENOMIC DNA]</scope>
    <source>
        <strain evidence="5 6">CBS 962.96</strain>
    </source>
</reference>
<evidence type="ECO:0000259" key="4">
    <source>
        <dbReference type="PROSITE" id="PS50158"/>
    </source>
</evidence>
<keyword evidence="1" id="KW-0507">mRNA processing</keyword>
<dbReference type="GO" id="GO:0005730">
    <property type="term" value="C:nucleolus"/>
    <property type="evidence" value="ECO:0007669"/>
    <property type="project" value="TreeGrafter"/>
</dbReference>
<dbReference type="InterPro" id="IPR036875">
    <property type="entry name" value="Znf_CCHC_sf"/>
</dbReference>
<dbReference type="PROSITE" id="PS50158">
    <property type="entry name" value="ZF_CCHC"/>
    <property type="match status" value="2"/>
</dbReference>
<dbReference type="SMART" id="SM00343">
    <property type="entry name" value="ZnF_C2HC"/>
    <property type="match status" value="4"/>
</dbReference>
<keyword evidence="6" id="KW-1185">Reference proteome</keyword>
<feature type="compositionally biased region" description="Low complexity" evidence="3">
    <location>
        <begin position="1"/>
        <end position="13"/>
    </location>
</feature>
<dbReference type="GO" id="GO:0003676">
    <property type="term" value="F:nucleic acid binding"/>
    <property type="evidence" value="ECO:0007669"/>
    <property type="project" value="InterPro"/>
</dbReference>
<feature type="region of interest" description="Disordered" evidence="3">
    <location>
        <begin position="1"/>
        <end position="41"/>
    </location>
</feature>
<evidence type="ECO:0000256" key="1">
    <source>
        <dbReference type="ARBA" id="ARBA00022664"/>
    </source>
</evidence>
<dbReference type="InterPro" id="IPR042246">
    <property type="entry name" value="ZCCHC9"/>
</dbReference>
<evidence type="ECO:0000313" key="6">
    <source>
        <dbReference type="Proteomes" id="UP000297245"/>
    </source>
</evidence>
<dbReference type="EMBL" id="ML179037">
    <property type="protein sequence ID" value="THV07643.1"/>
    <property type="molecule type" value="Genomic_DNA"/>
</dbReference>
<feature type="compositionally biased region" description="Basic and acidic residues" evidence="3">
    <location>
        <begin position="22"/>
        <end position="40"/>
    </location>
</feature>
<dbReference type="GO" id="GO:0008270">
    <property type="term" value="F:zinc ion binding"/>
    <property type="evidence" value="ECO:0007669"/>
    <property type="project" value="UniProtKB-KW"/>
</dbReference>
<gene>
    <name evidence="5" type="ORF">K435DRAFT_709696</name>
</gene>
<dbReference type="Gene3D" id="4.10.60.10">
    <property type="entry name" value="Zinc finger, CCHC-type"/>
    <property type="match status" value="2"/>
</dbReference>
<dbReference type="GO" id="GO:0006397">
    <property type="term" value="P:mRNA processing"/>
    <property type="evidence" value="ECO:0007669"/>
    <property type="project" value="UniProtKB-KW"/>
</dbReference>
<dbReference type="Pfam" id="PF00098">
    <property type="entry name" value="zf-CCHC"/>
    <property type="match status" value="2"/>
</dbReference>
<evidence type="ECO:0000313" key="5">
    <source>
        <dbReference type="EMBL" id="THV07643.1"/>
    </source>
</evidence>